<proteinExistence type="predicted"/>
<dbReference type="GO" id="GO:2000766">
    <property type="term" value="P:negative regulation of cytoplasmic translation"/>
    <property type="evidence" value="ECO:0007669"/>
    <property type="project" value="TreeGrafter"/>
</dbReference>
<dbReference type="PANTHER" id="PTHR12566:SF9">
    <property type="entry name" value="CYTOPLASMIC POLYADENYLATION ELEMENT-BINDING PROTEIN 1"/>
    <property type="match status" value="1"/>
</dbReference>
<comment type="caution">
    <text evidence="6">The sequence shown here is derived from an EMBL/GenBank/DDBJ whole genome shotgun (WGS) entry which is preliminary data.</text>
</comment>
<accession>A0A3M7RRF7</accession>
<dbReference type="InterPro" id="IPR038446">
    <property type="entry name" value="CEBP_ZZ_sf"/>
</dbReference>
<dbReference type="InterPro" id="IPR032296">
    <property type="entry name" value="CEBP_ZZ"/>
</dbReference>
<dbReference type="GO" id="GO:0008135">
    <property type="term" value="F:translation factor activity, RNA binding"/>
    <property type="evidence" value="ECO:0007669"/>
    <property type="project" value="TreeGrafter"/>
</dbReference>
<dbReference type="GO" id="GO:0045202">
    <property type="term" value="C:synapse"/>
    <property type="evidence" value="ECO:0007669"/>
    <property type="project" value="TreeGrafter"/>
</dbReference>
<feature type="region of interest" description="Disordered" evidence="4">
    <location>
        <begin position="1"/>
        <end position="28"/>
    </location>
</feature>
<evidence type="ECO:0000256" key="4">
    <source>
        <dbReference type="SAM" id="MobiDB-lite"/>
    </source>
</evidence>
<dbReference type="GO" id="GO:0005737">
    <property type="term" value="C:cytoplasm"/>
    <property type="evidence" value="ECO:0007669"/>
    <property type="project" value="TreeGrafter"/>
</dbReference>
<keyword evidence="3" id="KW-0175">Coiled coil</keyword>
<dbReference type="GO" id="GO:0003730">
    <property type="term" value="F:mRNA 3'-UTR binding"/>
    <property type="evidence" value="ECO:0007669"/>
    <property type="project" value="InterPro"/>
</dbReference>
<name>A0A3M7RRF7_BRAPC</name>
<feature type="compositionally biased region" description="Low complexity" evidence="4">
    <location>
        <begin position="11"/>
        <end position="28"/>
    </location>
</feature>
<dbReference type="InterPro" id="IPR035979">
    <property type="entry name" value="RBD_domain_sf"/>
</dbReference>
<dbReference type="PROSITE" id="PS50102">
    <property type="entry name" value="RRM"/>
    <property type="match status" value="1"/>
</dbReference>
<organism evidence="6 7">
    <name type="scientific">Brachionus plicatilis</name>
    <name type="common">Marine rotifer</name>
    <name type="synonym">Brachionus muelleri</name>
    <dbReference type="NCBI Taxonomy" id="10195"/>
    <lineage>
        <taxon>Eukaryota</taxon>
        <taxon>Metazoa</taxon>
        <taxon>Spiralia</taxon>
        <taxon>Gnathifera</taxon>
        <taxon>Rotifera</taxon>
        <taxon>Eurotatoria</taxon>
        <taxon>Monogononta</taxon>
        <taxon>Pseudotrocha</taxon>
        <taxon>Ploima</taxon>
        <taxon>Brachionidae</taxon>
        <taxon>Brachionus</taxon>
    </lineage>
</organism>
<evidence type="ECO:0000259" key="5">
    <source>
        <dbReference type="PROSITE" id="PS50102"/>
    </source>
</evidence>
<gene>
    <name evidence="6" type="ORF">BpHYR1_043209</name>
</gene>
<dbReference type="GO" id="GO:0000900">
    <property type="term" value="F:mRNA regulatory element binding translation repressor activity"/>
    <property type="evidence" value="ECO:0007669"/>
    <property type="project" value="TreeGrafter"/>
</dbReference>
<dbReference type="GO" id="GO:0043005">
    <property type="term" value="C:neuron projection"/>
    <property type="evidence" value="ECO:0007669"/>
    <property type="project" value="TreeGrafter"/>
</dbReference>
<dbReference type="Proteomes" id="UP000276133">
    <property type="component" value="Unassembled WGS sequence"/>
</dbReference>
<evidence type="ECO:0000256" key="1">
    <source>
        <dbReference type="ARBA" id="ARBA00022884"/>
    </source>
</evidence>
<dbReference type="InterPro" id="IPR034819">
    <property type="entry name" value="CPEB"/>
</dbReference>
<sequence length="859" mass="98593">MEYDFENQIDSKYSTSSTPSSSASSTSESFMNQINSLKTKLTMQNQKQNQFIDLNCSMPNSCSLIFSTAASFNINQNDTVFYSRESIHLLAKFLANNSEQGIFRSLYSYAPDNLAWLWSFLDFDSPIDLSQVPVQEHYEPFEWSIQENNLSESDDELLTRVNKIFSDSPLIQYKYRENLMIADLYKFLEHLQKISFKYIAIALFNLYFPRFACFMDDQIRKFIRPKLLAANLPLVKELDTMIVRLIKSRYSNLREYKQKILTGQELPSYVRGLLYDGPGFWTSPANKLLVKSLTSGLNKPRLMSPVGNKTNFSDNPIQPKEEQNLYQTLSYLKMLQQSNKLNADLDHTEEELANLEEEDDDLKNLMNSKFCDLSSPLPKLDQYFANTPNIEDGLKNFPSGQYTPISQNLANKLLINTPPTPSNFSPYLEPNSLWSSVNNKITQRYLSTATPPPSANLKNFDEETFMSPLGNYNNQLEKLMSPMNEEQFSKYFQMSATLNSPAPRPYHKDFSNYVGSNLASTMNQNVASKFNYDLNVRTHFNSTRSPVSGARSPIYSNAAQNLPAIWTGRLPPKVYHISSLFSRKVFLGGLPWDVNQQYLLQLLHKYGSVKLEIPGKDLKHPRVSHINKMQERSTPGYVYIIFDHESAVQRLLADCRKEYKNGGEHYYYNILMPSVYPGNFNFNKRGKTKEVEVIPWNQDDTSFVPSKQNLPPKIDPKSTIFVGALHGMLNAQGLGKVMTEIFGEVIHAGLDTDKYKYPIGSGRVTFRNRDAYVKAIKSRFLTIRANLEPNDPSPRFEKTIQIDPYLDDDKCSKCDAKSVYFCRNENCLDYFCMHCWSFGHELTKPGEHIPLSRQNKPSH</sequence>
<dbReference type="OrthoDB" id="10033548at2759"/>
<evidence type="ECO:0000256" key="2">
    <source>
        <dbReference type="PROSITE-ProRule" id="PRU00176"/>
    </source>
</evidence>
<evidence type="ECO:0000313" key="6">
    <source>
        <dbReference type="EMBL" id="RNA26146.1"/>
    </source>
</evidence>
<keyword evidence="7" id="KW-1185">Reference proteome</keyword>
<dbReference type="AlphaFoldDB" id="A0A3M7RRF7"/>
<dbReference type="STRING" id="10195.A0A3M7RRF7"/>
<keyword evidence="1 2" id="KW-0694">RNA-binding</keyword>
<dbReference type="PANTHER" id="PTHR12566">
    <property type="entry name" value="CYTOPLASMIC POLYADENYLATION ELEMENT BINDING PROTEIN CPEB"/>
    <property type="match status" value="1"/>
</dbReference>
<dbReference type="Pfam" id="PF16366">
    <property type="entry name" value="CEBP_ZZ"/>
    <property type="match status" value="1"/>
</dbReference>
<dbReference type="GO" id="GO:0005634">
    <property type="term" value="C:nucleus"/>
    <property type="evidence" value="ECO:0007669"/>
    <property type="project" value="TreeGrafter"/>
</dbReference>
<evidence type="ECO:0000256" key="3">
    <source>
        <dbReference type="SAM" id="Coils"/>
    </source>
</evidence>
<dbReference type="InterPro" id="IPR000504">
    <property type="entry name" value="RRM_dom"/>
</dbReference>
<reference evidence="6 7" key="1">
    <citation type="journal article" date="2018" name="Sci. Rep.">
        <title>Genomic signatures of local adaptation to the degree of environmental predictability in rotifers.</title>
        <authorList>
            <person name="Franch-Gras L."/>
            <person name="Hahn C."/>
            <person name="Garcia-Roger E.M."/>
            <person name="Carmona M.J."/>
            <person name="Serra M."/>
            <person name="Gomez A."/>
        </authorList>
    </citation>
    <scope>NUCLEOTIDE SEQUENCE [LARGE SCALE GENOMIC DNA]</scope>
    <source>
        <strain evidence="6">HYR1</strain>
    </source>
</reference>
<dbReference type="Gene3D" id="4.10.640.40">
    <property type="entry name" value="Cytoplasmic polyadenylation element-binding protein, ZZ domain"/>
    <property type="match status" value="1"/>
</dbReference>
<dbReference type="Pfam" id="PF16367">
    <property type="entry name" value="RRM_7"/>
    <property type="match status" value="1"/>
</dbReference>
<feature type="domain" description="RRM" evidence="5">
    <location>
        <begin position="583"/>
        <end position="662"/>
    </location>
</feature>
<evidence type="ECO:0000313" key="7">
    <source>
        <dbReference type="Proteomes" id="UP000276133"/>
    </source>
</evidence>
<protein>
    <submittedName>
        <fullName evidence="6">Cytoplasmic polyadenylation element-binding 1 isoform X6</fullName>
    </submittedName>
</protein>
<dbReference type="Gene3D" id="3.30.70.330">
    <property type="match status" value="2"/>
</dbReference>
<dbReference type="GO" id="GO:0043022">
    <property type="term" value="F:ribosome binding"/>
    <property type="evidence" value="ECO:0007669"/>
    <property type="project" value="TreeGrafter"/>
</dbReference>
<dbReference type="CDD" id="cd19757">
    <property type="entry name" value="Bbox1"/>
    <property type="match status" value="1"/>
</dbReference>
<dbReference type="SUPFAM" id="SSF54928">
    <property type="entry name" value="RNA-binding domain, RBD"/>
    <property type="match status" value="1"/>
</dbReference>
<dbReference type="EMBL" id="REGN01002795">
    <property type="protein sequence ID" value="RNA26146.1"/>
    <property type="molecule type" value="Genomic_DNA"/>
</dbReference>
<dbReference type="InterPro" id="IPR012677">
    <property type="entry name" value="Nucleotide-bd_a/b_plait_sf"/>
</dbReference>
<feature type="coiled-coil region" evidence="3">
    <location>
        <begin position="331"/>
        <end position="368"/>
    </location>
</feature>